<comment type="caution">
    <text evidence="1">The sequence shown here is derived from an EMBL/GenBank/DDBJ whole genome shotgun (WGS) entry which is preliminary data.</text>
</comment>
<organism evidence="1 2">
    <name type="scientific">Diphasiastrum complanatum</name>
    <name type="common">Issler's clubmoss</name>
    <name type="synonym">Lycopodium complanatum</name>
    <dbReference type="NCBI Taxonomy" id="34168"/>
    <lineage>
        <taxon>Eukaryota</taxon>
        <taxon>Viridiplantae</taxon>
        <taxon>Streptophyta</taxon>
        <taxon>Embryophyta</taxon>
        <taxon>Tracheophyta</taxon>
        <taxon>Lycopodiopsida</taxon>
        <taxon>Lycopodiales</taxon>
        <taxon>Lycopodiaceae</taxon>
        <taxon>Lycopodioideae</taxon>
        <taxon>Diphasiastrum</taxon>
    </lineage>
</organism>
<accession>A0ACC2EBI9</accession>
<keyword evidence="2" id="KW-1185">Reference proteome</keyword>
<evidence type="ECO:0000313" key="1">
    <source>
        <dbReference type="EMBL" id="KAJ7563861.1"/>
    </source>
</evidence>
<proteinExistence type="predicted"/>
<name>A0ACC2EBI9_DIPCM</name>
<evidence type="ECO:0000313" key="2">
    <source>
        <dbReference type="Proteomes" id="UP001162992"/>
    </source>
</evidence>
<sequence>MDLATEMEMMMSTELEVQRINERDLDPIPMALGYRPKLEWNSEVREYLSNAYGHLHFNKICDALTRPPLYSCIRVNTNQTSIEEVIKELSELLSKGHNDQLDNCGSGMDRKGCHLLAGKDLVHALFPTKVQSLVVSCDKVLGAEPEKCQAKYISDAFQGCDLSEQPKCLQQTLKDVIMVQGVGPNDVDYGHVTNCPPKMVVVSRKCAESVLRGAHVFVPGVLACSGHVERGDLVAVSVAVEKFDGNRKWSAGITRGTILSSEHAKSQLGGLLESGWFIGKGRALLSRSSMFKASKGVAVEMIERVYELPAFHGLLEGKIFLQNLPSIVTARVLDPHPGERILDMCAAPGGKTTAIAVLMQDKGEVVALDRTHNKVLDILNLAAEMRLTCIKAYKLDALKCLLSDRPAVISPHLHGESLGQDTANQPCISEALSEKSLFSGAELSSKQSYLMTQALDCFKKTVGGGHTYRSKALERKEARKAKNGPGRGQTNGGRAVNAMGFVPKTFDRVLLDAPCSALGLRPRLFAGEETLEGLRRHGAYQRKLFDQAVQLVRPGGVLVYSTCTINPGENEALVRYALDTYNFLSLTPQDPKIGGPGLVGGSDVFDGHGFRCWLRKGEEHLVQRFDPSGPLDTIGFFIAKFKVEHV</sequence>
<protein>
    <submittedName>
        <fullName evidence="1">Uncharacterized protein</fullName>
    </submittedName>
</protein>
<dbReference type="Proteomes" id="UP001162992">
    <property type="component" value="Chromosome 3"/>
</dbReference>
<gene>
    <name evidence="1" type="ORF">O6H91_03G128600</name>
</gene>
<reference evidence="2" key="1">
    <citation type="journal article" date="2024" name="Proc. Natl. Acad. Sci. U.S.A.">
        <title>Extraordinary preservation of gene collinearity over three hundred million years revealed in homosporous lycophytes.</title>
        <authorList>
            <person name="Li C."/>
            <person name="Wickell D."/>
            <person name="Kuo L.Y."/>
            <person name="Chen X."/>
            <person name="Nie B."/>
            <person name="Liao X."/>
            <person name="Peng D."/>
            <person name="Ji J."/>
            <person name="Jenkins J."/>
            <person name="Williams M."/>
            <person name="Shu S."/>
            <person name="Plott C."/>
            <person name="Barry K."/>
            <person name="Rajasekar S."/>
            <person name="Grimwood J."/>
            <person name="Han X."/>
            <person name="Sun S."/>
            <person name="Hou Z."/>
            <person name="He W."/>
            <person name="Dai G."/>
            <person name="Sun C."/>
            <person name="Schmutz J."/>
            <person name="Leebens-Mack J.H."/>
            <person name="Li F.W."/>
            <person name="Wang L."/>
        </authorList>
    </citation>
    <scope>NUCLEOTIDE SEQUENCE [LARGE SCALE GENOMIC DNA]</scope>
    <source>
        <strain evidence="2">cv. PW_Plant_1</strain>
    </source>
</reference>
<dbReference type="EMBL" id="CM055094">
    <property type="protein sequence ID" value="KAJ7563861.1"/>
    <property type="molecule type" value="Genomic_DNA"/>
</dbReference>